<gene>
    <name evidence="2" type="ORF">CLV37_113101</name>
</gene>
<feature type="transmembrane region" description="Helical" evidence="1">
    <location>
        <begin position="233"/>
        <end position="250"/>
    </location>
</feature>
<dbReference type="OrthoDB" id="3402382at2"/>
<keyword evidence="1" id="KW-0472">Membrane</keyword>
<feature type="transmembrane region" description="Helical" evidence="1">
    <location>
        <begin position="12"/>
        <end position="34"/>
    </location>
</feature>
<dbReference type="Proteomes" id="UP000238083">
    <property type="component" value="Unassembled WGS sequence"/>
</dbReference>
<evidence type="ECO:0000313" key="3">
    <source>
        <dbReference type="Proteomes" id="UP000238083"/>
    </source>
</evidence>
<accession>A0A2T0QYP3</accession>
<dbReference type="EMBL" id="PVZF01000013">
    <property type="protein sequence ID" value="PRY11478.1"/>
    <property type="molecule type" value="Genomic_DNA"/>
</dbReference>
<feature type="transmembrane region" description="Helical" evidence="1">
    <location>
        <begin position="134"/>
        <end position="154"/>
    </location>
</feature>
<protein>
    <recommendedName>
        <fullName evidence="4">ABC-type transport system involved in multi-copper enzyme maturation permease subunit</fullName>
    </recommendedName>
</protein>
<dbReference type="AlphaFoldDB" id="A0A2T0QYP3"/>
<feature type="transmembrane region" description="Helical" evidence="1">
    <location>
        <begin position="207"/>
        <end position="226"/>
    </location>
</feature>
<keyword evidence="1" id="KW-0812">Transmembrane</keyword>
<organism evidence="2 3">
    <name type="scientific">Kineococcus rhizosphaerae</name>
    <dbReference type="NCBI Taxonomy" id="559628"/>
    <lineage>
        <taxon>Bacteria</taxon>
        <taxon>Bacillati</taxon>
        <taxon>Actinomycetota</taxon>
        <taxon>Actinomycetes</taxon>
        <taxon>Kineosporiales</taxon>
        <taxon>Kineosporiaceae</taxon>
        <taxon>Kineococcus</taxon>
    </lineage>
</organism>
<sequence>MSGRVLCTELRRGAAGFLVVVLVLVAAALLTSRAPRLSGYNSWSSGWSAAAGEFTAWGIVLGPVAATVAAWVGARERRWGLTELLATTPRPRAHRGALTLTALGVAVVLGQLAGAVAYALAVAPTSRHPRVDDLVVPALGVLGVLVATAWGWAVGRLVPRRLTAPLVGLALYAVAGVLSYSAGALGYLSPLGHLPYGSYQELLPGIVPGYAVWLASIAAVVLVAVLAQRRRWALVPAATAALAVTVLLLAQDSPDGYPTWARTDPVAARQVCTGDAPVVCVTREHEAFLADVTPLARGVIAEMAPVVTVRGAQEDLRGDVPDGYLPLTNLQTSGAMFRPGLTDPDDVRFQTVMQFVSMRCPLGPSDVPQDEVQTSFDLSYVAAGVLVPSLRPALGDYPPAQDATALRARLQDPAEARAWIGRYLDAVHGCDYAALERLR</sequence>
<evidence type="ECO:0000313" key="2">
    <source>
        <dbReference type="EMBL" id="PRY11478.1"/>
    </source>
</evidence>
<feature type="transmembrane region" description="Helical" evidence="1">
    <location>
        <begin position="95"/>
        <end position="122"/>
    </location>
</feature>
<evidence type="ECO:0008006" key="4">
    <source>
        <dbReference type="Google" id="ProtNLM"/>
    </source>
</evidence>
<proteinExistence type="predicted"/>
<feature type="transmembrane region" description="Helical" evidence="1">
    <location>
        <begin position="166"/>
        <end position="187"/>
    </location>
</feature>
<comment type="caution">
    <text evidence="2">The sequence shown here is derived from an EMBL/GenBank/DDBJ whole genome shotgun (WGS) entry which is preliminary data.</text>
</comment>
<feature type="transmembrane region" description="Helical" evidence="1">
    <location>
        <begin position="54"/>
        <end position="74"/>
    </location>
</feature>
<reference evidence="2 3" key="1">
    <citation type="submission" date="2018-03" db="EMBL/GenBank/DDBJ databases">
        <title>Genomic Encyclopedia of Archaeal and Bacterial Type Strains, Phase II (KMG-II): from individual species to whole genera.</title>
        <authorList>
            <person name="Goeker M."/>
        </authorList>
    </citation>
    <scope>NUCLEOTIDE SEQUENCE [LARGE SCALE GENOMIC DNA]</scope>
    <source>
        <strain evidence="2 3">DSM 19711</strain>
    </source>
</reference>
<keyword evidence="1" id="KW-1133">Transmembrane helix</keyword>
<dbReference type="RefSeq" id="WP_106214432.1">
    <property type="nucleotide sequence ID" value="NZ_PVZF01000013.1"/>
</dbReference>
<evidence type="ECO:0000256" key="1">
    <source>
        <dbReference type="SAM" id="Phobius"/>
    </source>
</evidence>
<keyword evidence="3" id="KW-1185">Reference proteome</keyword>
<name>A0A2T0QYP3_9ACTN</name>